<dbReference type="EMBL" id="BTRK01000001">
    <property type="protein sequence ID" value="GMR32225.1"/>
    <property type="molecule type" value="Genomic_DNA"/>
</dbReference>
<feature type="region of interest" description="Disordered" evidence="1">
    <location>
        <begin position="111"/>
        <end position="170"/>
    </location>
</feature>
<feature type="compositionally biased region" description="Basic and acidic residues" evidence="1">
    <location>
        <begin position="124"/>
        <end position="135"/>
    </location>
</feature>
<accession>A0AAN5C679</accession>
<name>A0AAN5C679_9BILA</name>
<reference evidence="3" key="1">
    <citation type="submission" date="2022-10" db="EMBL/GenBank/DDBJ databases">
        <title>Genome assembly of Pristionchus species.</title>
        <authorList>
            <person name="Yoshida K."/>
            <person name="Sommer R.J."/>
        </authorList>
    </citation>
    <scope>NUCLEOTIDE SEQUENCE [LARGE SCALE GENOMIC DNA]</scope>
    <source>
        <strain evidence="3">RS5460</strain>
    </source>
</reference>
<dbReference type="Proteomes" id="UP001328107">
    <property type="component" value="Unassembled WGS sequence"/>
</dbReference>
<sequence length="199" mass="21866">MGYSRCLEEAQGWNGRALSRKGGALLAGTGLVHLGTPCGIRCSHHRLPATFLSECHESVDNSTAEDHSRSEDRIEFDADEDGDDAHYSEKGSLVPVLPALRELGDSLDEVNEHATEGSLQGNRETTRHTLEKHGEYTLGIEGDQTEDSEEDRHESTHDAQSLRHETNPPGEVGIGIVLRLHLILHSRGSRTHDGERTGY</sequence>
<proteinExistence type="predicted"/>
<comment type="caution">
    <text evidence="2">The sequence shown here is derived from an EMBL/GenBank/DDBJ whole genome shotgun (WGS) entry which is preliminary data.</text>
</comment>
<organism evidence="2 3">
    <name type="scientific">Pristionchus mayeri</name>
    <dbReference type="NCBI Taxonomy" id="1317129"/>
    <lineage>
        <taxon>Eukaryota</taxon>
        <taxon>Metazoa</taxon>
        <taxon>Ecdysozoa</taxon>
        <taxon>Nematoda</taxon>
        <taxon>Chromadorea</taxon>
        <taxon>Rhabditida</taxon>
        <taxon>Rhabditina</taxon>
        <taxon>Diplogasteromorpha</taxon>
        <taxon>Diplogasteroidea</taxon>
        <taxon>Neodiplogasteridae</taxon>
        <taxon>Pristionchus</taxon>
    </lineage>
</organism>
<evidence type="ECO:0000256" key="1">
    <source>
        <dbReference type="SAM" id="MobiDB-lite"/>
    </source>
</evidence>
<evidence type="ECO:0000313" key="2">
    <source>
        <dbReference type="EMBL" id="GMR32225.1"/>
    </source>
</evidence>
<evidence type="ECO:0000313" key="3">
    <source>
        <dbReference type="Proteomes" id="UP001328107"/>
    </source>
</evidence>
<keyword evidence="3" id="KW-1185">Reference proteome</keyword>
<dbReference type="AlphaFoldDB" id="A0AAN5C679"/>
<feature type="non-terminal residue" evidence="2">
    <location>
        <position position="199"/>
    </location>
</feature>
<protein>
    <submittedName>
        <fullName evidence="2">Uncharacterized protein</fullName>
    </submittedName>
</protein>
<gene>
    <name evidence="2" type="ORF">PMAYCL1PPCAC_02420</name>
</gene>
<feature type="compositionally biased region" description="Basic and acidic residues" evidence="1">
    <location>
        <begin position="150"/>
        <end position="166"/>
    </location>
</feature>